<protein>
    <submittedName>
        <fullName evidence="13">Dmc1b</fullName>
    </submittedName>
</protein>
<feature type="region of interest" description="Disordered" evidence="10">
    <location>
        <begin position="1"/>
        <end position="34"/>
    </location>
</feature>
<evidence type="ECO:0000256" key="6">
    <source>
        <dbReference type="ARBA" id="ARBA00023242"/>
    </source>
</evidence>
<dbReference type="PANTHER" id="PTHR22942:SF30">
    <property type="entry name" value="MEIOTIC RECOMBINATION PROTEIN DMC1_LIM15 HOMOLOG"/>
    <property type="match status" value="1"/>
</dbReference>
<sequence length="363" mass="39539">MPPRHVAEDSATDLTAETEGTGDLTEESDDQVDTTVADVSQEKHVVTSVDALKAQGIPAGDIQKLQEGKIYTIEELRMTTRKQLNNIRGLSETKVDKILAAADKIGQSYIQDGLQALEDRKNILKITTGSTELDALLQGGIESKCITEVFGEFRCGKTQLCHTLAVTAQLPRSKKGGGGRVLFIDTEKTFLPEKIKQIAQRFGLDPGKVLESITVARIFNYEQQMSCLAAVSDKLAEHKYSLVIIDSITALFRTDFKGRGELAERQQNLGQHLATLSKVAHAHNLAVFITNQVMAQVDGAAMFTADPKKPIGGHILAHASTTRLYFRKGRGETRVAKVFSSPYLPEAEATFAIAAEGIIDATE</sequence>
<dbReference type="GO" id="GO:0000150">
    <property type="term" value="F:DNA strand exchange activity"/>
    <property type="evidence" value="ECO:0007669"/>
    <property type="project" value="InterPro"/>
</dbReference>
<dbReference type="GO" id="GO:0003690">
    <property type="term" value="F:double-stranded DNA binding"/>
    <property type="evidence" value="ECO:0007669"/>
    <property type="project" value="TreeGrafter"/>
</dbReference>
<dbReference type="InterPro" id="IPR010995">
    <property type="entry name" value="DNA_repair_Rad51/TF_NusA_a-hlx"/>
</dbReference>
<dbReference type="GO" id="GO:0006312">
    <property type="term" value="P:mitotic recombination"/>
    <property type="evidence" value="ECO:0007669"/>
    <property type="project" value="TreeGrafter"/>
</dbReference>
<dbReference type="InterPro" id="IPR027417">
    <property type="entry name" value="P-loop_NTPase"/>
</dbReference>
<evidence type="ECO:0000256" key="10">
    <source>
        <dbReference type="SAM" id="MobiDB-lite"/>
    </source>
</evidence>
<gene>
    <name evidence="13" type="ORF">GMRT_11100</name>
</gene>
<evidence type="ECO:0000256" key="9">
    <source>
        <dbReference type="RuleBase" id="RU003422"/>
    </source>
</evidence>
<dbReference type="GO" id="GO:0042148">
    <property type="term" value="P:DNA strand invasion"/>
    <property type="evidence" value="ECO:0007669"/>
    <property type="project" value="TreeGrafter"/>
</dbReference>
<keyword evidence="3 9" id="KW-0547">Nucleotide-binding</keyword>
<dbReference type="InterPro" id="IPR011940">
    <property type="entry name" value="Dmc1"/>
</dbReference>
<dbReference type="SUPFAM" id="SSF47794">
    <property type="entry name" value="Rad51 N-terminal domain-like"/>
    <property type="match status" value="1"/>
</dbReference>
<dbReference type="PANTHER" id="PTHR22942">
    <property type="entry name" value="RECA/RAD51/RADA DNA STRAND-PAIRING FAMILY MEMBER"/>
    <property type="match status" value="1"/>
</dbReference>
<comment type="similarity">
    <text evidence="2">Belongs to the RecA family. DMC1 subfamily.</text>
</comment>
<dbReference type="NCBIfam" id="TIGR02238">
    <property type="entry name" value="recomb_DMC1"/>
    <property type="match status" value="1"/>
</dbReference>
<dbReference type="EMBL" id="VDLU01000001">
    <property type="protein sequence ID" value="TNJ30097.1"/>
    <property type="molecule type" value="Genomic_DNA"/>
</dbReference>
<feature type="domain" description="RecA family profile 1" evidence="11">
    <location>
        <begin position="122"/>
        <end position="293"/>
    </location>
</feature>
<dbReference type="InterPro" id="IPR016467">
    <property type="entry name" value="DNA_recomb/repair_RecA-like"/>
</dbReference>
<evidence type="ECO:0000256" key="3">
    <source>
        <dbReference type="ARBA" id="ARBA00022741"/>
    </source>
</evidence>
<dbReference type="InterPro" id="IPR003593">
    <property type="entry name" value="AAA+_ATPase"/>
</dbReference>
<evidence type="ECO:0000259" key="12">
    <source>
        <dbReference type="PROSITE" id="PS50163"/>
    </source>
</evidence>
<dbReference type="VEuPathDB" id="GiardiaDB:GMRT_11100"/>
<dbReference type="FunFam" id="3.40.50.300:FF:000239">
    <property type="entry name" value="Meiotic recombination protein DMC1"/>
    <property type="match status" value="1"/>
</dbReference>
<accession>A0A4Z1TA46</accession>
<evidence type="ECO:0000313" key="13">
    <source>
        <dbReference type="EMBL" id="TNJ30097.1"/>
    </source>
</evidence>
<dbReference type="Gene3D" id="1.10.150.20">
    <property type="entry name" value="5' to 3' exonuclease, C-terminal subdomain"/>
    <property type="match status" value="1"/>
</dbReference>
<dbReference type="PROSITE" id="PS50162">
    <property type="entry name" value="RECA_2"/>
    <property type="match status" value="1"/>
</dbReference>
<dbReference type="GO" id="GO:0000794">
    <property type="term" value="C:condensed nuclear chromosome"/>
    <property type="evidence" value="ECO:0007669"/>
    <property type="project" value="TreeGrafter"/>
</dbReference>
<feature type="domain" description="RecA family profile 2" evidence="12">
    <location>
        <begin position="300"/>
        <end position="363"/>
    </location>
</feature>
<organism evidence="13 14">
    <name type="scientific">Giardia muris</name>
    <dbReference type="NCBI Taxonomy" id="5742"/>
    <lineage>
        <taxon>Eukaryota</taxon>
        <taxon>Metamonada</taxon>
        <taxon>Diplomonadida</taxon>
        <taxon>Hexamitidae</taxon>
        <taxon>Giardiinae</taxon>
        <taxon>Giardia</taxon>
    </lineage>
</organism>
<dbReference type="SMART" id="SM00382">
    <property type="entry name" value="AAA"/>
    <property type="match status" value="1"/>
</dbReference>
<dbReference type="SUPFAM" id="SSF52540">
    <property type="entry name" value="P-loop containing nucleoside triphosphate hydrolases"/>
    <property type="match status" value="1"/>
</dbReference>
<keyword evidence="4 9" id="KW-0067">ATP-binding</keyword>
<dbReference type="GO" id="GO:0070192">
    <property type="term" value="P:chromosome organization involved in meiotic cell cycle"/>
    <property type="evidence" value="ECO:0007669"/>
    <property type="project" value="TreeGrafter"/>
</dbReference>
<evidence type="ECO:0000256" key="4">
    <source>
        <dbReference type="ARBA" id="ARBA00022840"/>
    </source>
</evidence>
<dbReference type="Proteomes" id="UP000315496">
    <property type="component" value="Chromosome 1"/>
</dbReference>
<dbReference type="InterPro" id="IPR020587">
    <property type="entry name" value="RecA_monomer-monomer_interface"/>
</dbReference>
<reference evidence="13 14" key="1">
    <citation type="submission" date="2019-05" db="EMBL/GenBank/DDBJ databases">
        <title>The compact genome of Giardia muris reveals important steps in the evolution of intestinal protozoan parasites.</title>
        <authorList>
            <person name="Xu F."/>
            <person name="Jimenez-Gonzalez A."/>
            <person name="Einarsson E."/>
            <person name="Astvaldsson A."/>
            <person name="Peirasmaki D."/>
            <person name="Eckmann L."/>
            <person name="Andersson J.O."/>
            <person name="Svard S.G."/>
            <person name="Jerlstrom-Hultqvist J."/>
        </authorList>
    </citation>
    <scope>NUCLEOTIDE SEQUENCE [LARGE SCALE GENOMIC DNA]</scope>
    <source>
        <strain evidence="13 14">Roberts-Thomson</strain>
    </source>
</reference>
<dbReference type="OrthoDB" id="10251254at2759"/>
<evidence type="ECO:0000256" key="8">
    <source>
        <dbReference type="ARBA" id="ARBA00023306"/>
    </source>
</evidence>
<proteinExistence type="inferred from homology"/>
<name>A0A4Z1TA46_GIAMU</name>
<dbReference type="Pfam" id="PF08423">
    <property type="entry name" value="Rad51"/>
    <property type="match status" value="1"/>
</dbReference>
<dbReference type="Gene3D" id="3.40.50.300">
    <property type="entry name" value="P-loop containing nucleotide triphosphate hydrolases"/>
    <property type="match status" value="1"/>
</dbReference>
<dbReference type="InterPro" id="IPR020588">
    <property type="entry name" value="RecA_ATP-bd"/>
</dbReference>
<dbReference type="GO" id="GO:0000730">
    <property type="term" value="P:DNA recombinase assembly"/>
    <property type="evidence" value="ECO:0007669"/>
    <property type="project" value="TreeGrafter"/>
</dbReference>
<comment type="caution">
    <text evidence="13">The sequence shown here is derived from an EMBL/GenBank/DDBJ whole genome shotgun (WGS) entry which is preliminary data.</text>
</comment>
<dbReference type="GO" id="GO:0003697">
    <property type="term" value="F:single-stranded DNA binding"/>
    <property type="evidence" value="ECO:0007669"/>
    <property type="project" value="TreeGrafter"/>
</dbReference>
<evidence type="ECO:0000256" key="1">
    <source>
        <dbReference type="ARBA" id="ARBA00004123"/>
    </source>
</evidence>
<dbReference type="AlphaFoldDB" id="A0A4Z1TA46"/>
<dbReference type="PIRSF" id="PIRSF005856">
    <property type="entry name" value="Rad51"/>
    <property type="match status" value="1"/>
</dbReference>
<keyword evidence="8" id="KW-0131">Cell cycle</keyword>
<keyword evidence="14" id="KW-1185">Reference proteome</keyword>
<keyword evidence="5" id="KW-0238">DNA-binding</keyword>
<evidence type="ECO:0000256" key="5">
    <source>
        <dbReference type="ARBA" id="ARBA00023125"/>
    </source>
</evidence>
<evidence type="ECO:0000256" key="2">
    <source>
        <dbReference type="ARBA" id="ARBA00008897"/>
    </source>
</evidence>
<evidence type="ECO:0000313" key="14">
    <source>
        <dbReference type="Proteomes" id="UP000315496"/>
    </source>
</evidence>
<dbReference type="PROSITE" id="PS50163">
    <property type="entry name" value="RECA_3"/>
    <property type="match status" value="1"/>
</dbReference>
<evidence type="ECO:0000259" key="11">
    <source>
        <dbReference type="PROSITE" id="PS50162"/>
    </source>
</evidence>
<dbReference type="InterPro" id="IPR013632">
    <property type="entry name" value="Rad51_C"/>
</dbReference>
<evidence type="ECO:0000256" key="7">
    <source>
        <dbReference type="ARBA" id="ARBA00023254"/>
    </source>
</evidence>
<keyword evidence="7" id="KW-0469">Meiosis</keyword>
<keyword evidence="6" id="KW-0539">Nucleus</keyword>
<dbReference type="GO" id="GO:0005524">
    <property type="term" value="F:ATP binding"/>
    <property type="evidence" value="ECO:0007669"/>
    <property type="project" value="UniProtKB-KW"/>
</dbReference>
<dbReference type="GO" id="GO:0140664">
    <property type="term" value="F:ATP-dependent DNA damage sensor activity"/>
    <property type="evidence" value="ECO:0007669"/>
    <property type="project" value="InterPro"/>
</dbReference>
<dbReference type="GO" id="GO:0007131">
    <property type="term" value="P:reciprocal meiotic recombination"/>
    <property type="evidence" value="ECO:0007669"/>
    <property type="project" value="InterPro"/>
</dbReference>
<comment type="subcellular location">
    <subcellularLocation>
        <location evidence="1">Nucleus</location>
    </subcellularLocation>
</comment>
<dbReference type="NCBIfam" id="NF003301">
    <property type="entry name" value="PRK04301.1"/>
    <property type="match status" value="1"/>
</dbReference>